<reference evidence="3 4" key="1">
    <citation type="journal article" date="2013" name="Genome Announc.">
        <title>Draft Genome of the Marine Gammaproteobacterium Halomonas titanicae.</title>
        <authorList>
            <person name="Sanchez-Porro C."/>
            <person name="de la Haba R.R."/>
            <person name="Cruz-Hernandez N."/>
            <person name="Gonzalez J.M."/>
            <person name="Reyes-Guirao C."/>
            <person name="Navarro-Sampedro L."/>
            <person name="Carballo M."/>
            <person name="Ventosa A."/>
        </authorList>
    </citation>
    <scope>NUCLEOTIDE SEQUENCE [LARGE SCALE GENOMIC DNA]</scope>
    <source>
        <strain evidence="3 4">BH1</strain>
    </source>
</reference>
<organism evidence="3 4">
    <name type="scientific">Vreelandella titanicae BH1</name>
    <dbReference type="NCBI Taxonomy" id="1204738"/>
    <lineage>
        <taxon>Bacteria</taxon>
        <taxon>Pseudomonadati</taxon>
        <taxon>Pseudomonadota</taxon>
        <taxon>Gammaproteobacteria</taxon>
        <taxon>Oceanospirillales</taxon>
        <taxon>Halomonadaceae</taxon>
        <taxon>Vreelandella</taxon>
    </lineage>
</organism>
<sequence length="193" mass="21507">MTTERRPPMHSSPCPPVSDADWPEEIPDLREGFAGALNVYRTMAHHPALLRAWAPLRQHVVKENALGPELTEVVILRAGLRMGSAYEWAHHVSRALALGFSEHRITAIRGTPEGVDGLIVNAVDALFDERMLTKEQEAELAEAIGRKAVIDLIAMVGFYSVLGYLLKTYDTPIDDTIQQEAQKQPELFSLMPR</sequence>
<accession>L9UCP1</accession>
<gene>
    <name evidence="3" type="ORF">HALTITAN_1088</name>
</gene>
<name>L9UCP1_9GAMM</name>
<evidence type="ECO:0000313" key="3">
    <source>
        <dbReference type="EMBL" id="ELY21968.1"/>
    </source>
</evidence>
<protein>
    <submittedName>
        <fullName evidence="3">Carboxymuconolactone decarboxylase</fullName>
    </submittedName>
</protein>
<feature type="domain" description="Carboxymuconolactone decarboxylase-like" evidence="2">
    <location>
        <begin position="47"/>
        <end position="109"/>
    </location>
</feature>
<proteinExistence type="predicted"/>
<dbReference type="PANTHER" id="PTHR34846">
    <property type="entry name" value="4-CARBOXYMUCONOLACTONE DECARBOXYLASE FAMILY PROTEIN (AFU_ORTHOLOGUE AFUA_6G11590)"/>
    <property type="match status" value="1"/>
</dbReference>
<dbReference type="InterPro" id="IPR003779">
    <property type="entry name" value="CMD-like"/>
</dbReference>
<dbReference type="AlphaFoldDB" id="L9UCP1"/>
<feature type="region of interest" description="Disordered" evidence="1">
    <location>
        <begin position="1"/>
        <end position="21"/>
    </location>
</feature>
<dbReference type="EMBL" id="AOPO01000003">
    <property type="protein sequence ID" value="ELY21968.1"/>
    <property type="molecule type" value="Genomic_DNA"/>
</dbReference>
<evidence type="ECO:0000256" key="1">
    <source>
        <dbReference type="SAM" id="MobiDB-lite"/>
    </source>
</evidence>
<dbReference type="PANTHER" id="PTHR34846:SF11">
    <property type="entry name" value="4-CARBOXYMUCONOLACTONE DECARBOXYLASE FAMILY PROTEIN (AFU_ORTHOLOGUE AFUA_6G11590)"/>
    <property type="match status" value="1"/>
</dbReference>
<comment type="caution">
    <text evidence="3">The sequence shown here is derived from an EMBL/GenBank/DDBJ whole genome shotgun (WGS) entry which is preliminary data.</text>
</comment>
<dbReference type="Proteomes" id="UP000011651">
    <property type="component" value="Unassembled WGS sequence"/>
</dbReference>
<dbReference type="GO" id="GO:0051920">
    <property type="term" value="F:peroxiredoxin activity"/>
    <property type="evidence" value="ECO:0007669"/>
    <property type="project" value="InterPro"/>
</dbReference>
<dbReference type="InterPro" id="IPR029032">
    <property type="entry name" value="AhpD-like"/>
</dbReference>
<dbReference type="Pfam" id="PF02627">
    <property type="entry name" value="CMD"/>
    <property type="match status" value="1"/>
</dbReference>
<evidence type="ECO:0000259" key="2">
    <source>
        <dbReference type="Pfam" id="PF02627"/>
    </source>
</evidence>
<evidence type="ECO:0000313" key="4">
    <source>
        <dbReference type="Proteomes" id="UP000011651"/>
    </source>
</evidence>
<dbReference type="PATRIC" id="fig|1204738.3.peg.1630"/>
<dbReference type="Gene3D" id="1.20.1290.10">
    <property type="entry name" value="AhpD-like"/>
    <property type="match status" value="1"/>
</dbReference>
<dbReference type="SUPFAM" id="SSF69118">
    <property type="entry name" value="AhpD-like"/>
    <property type="match status" value="1"/>
</dbReference>